<accession>A0A9K3DEK0</accession>
<feature type="non-terminal residue" evidence="1">
    <location>
        <position position="1"/>
    </location>
</feature>
<dbReference type="AlphaFoldDB" id="A0A9K3DEK0"/>
<protein>
    <submittedName>
        <fullName evidence="1">Uncharacterized protein</fullName>
    </submittedName>
</protein>
<dbReference type="EMBL" id="BDIP01010015">
    <property type="protein sequence ID" value="GIQ92573.1"/>
    <property type="molecule type" value="Genomic_DNA"/>
</dbReference>
<evidence type="ECO:0000313" key="2">
    <source>
        <dbReference type="Proteomes" id="UP000265618"/>
    </source>
</evidence>
<keyword evidence="2" id="KW-1185">Reference proteome</keyword>
<reference evidence="1 2" key="1">
    <citation type="journal article" date="2018" name="PLoS ONE">
        <title>The draft genome of Kipferlia bialata reveals reductive genome evolution in fornicate parasites.</title>
        <authorList>
            <person name="Tanifuji G."/>
            <person name="Takabayashi S."/>
            <person name="Kume K."/>
            <person name="Takagi M."/>
            <person name="Nakayama T."/>
            <person name="Kamikawa R."/>
            <person name="Inagaki Y."/>
            <person name="Hashimoto T."/>
        </authorList>
    </citation>
    <scope>NUCLEOTIDE SEQUENCE [LARGE SCALE GENOMIC DNA]</scope>
    <source>
        <strain evidence="1">NY0173</strain>
    </source>
</reference>
<sequence length="68" mass="7728">MKSVQQKLDGIKGGRGAETEIQLRQLRDKLTFESNAKVKACQDAAAQRQDLLQRQIDSLDRQLAKMKE</sequence>
<comment type="caution">
    <text evidence="1">The sequence shown here is derived from an EMBL/GenBank/DDBJ whole genome shotgun (WGS) entry which is preliminary data.</text>
</comment>
<gene>
    <name evidence="1" type="ORF">KIPB_016420</name>
</gene>
<dbReference type="Proteomes" id="UP000265618">
    <property type="component" value="Unassembled WGS sequence"/>
</dbReference>
<evidence type="ECO:0000313" key="1">
    <source>
        <dbReference type="EMBL" id="GIQ92573.1"/>
    </source>
</evidence>
<proteinExistence type="predicted"/>
<organism evidence="1 2">
    <name type="scientific">Kipferlia bialata</name>
    <dbReference type="NCBI Taxonomy" id="797122"/>
    <lineage>
        <taxon>Eukaryota</taxon>
        <taxon>Metamonada</taxon>
        <taxon>Carpediemonas-like organisms</taxon>
        <taxon>Kipferlia</taxon>
    </lineage>
</organism>
<name>A0A9K3DEK0_9EUKA</name>